<dbReference type="Pfam" id="PF11197">
    <property type="entry name" value="DUF2835"/>
    <property type="match status" value="1"/>
</dbReference>
<dbReference type="EMBL" id="JAIMJA010000007">
    <property type="protein sequence ID" value="MCE2594932.1"/>
    <property type="molecule type" value="Genomic_DNA"/>
</dbReference>
<comment type="caution">
    <text evidence="1">The sequence shown here is derived from an EMBL/GenBank/DDBJ whole genome shotgun (WGS) entry which is preliminary data.</text>
</comment>
<keyword evidence="2" id="KW-1185">Reference proteome</keyword>
<evidence type="ECO:0000313" key="1">
    <source>
        <dbReference type="EMBL" id="MCE2594932.1"/>
    </source>
</evidence>
<dbReference type="InterPro" id="IPR021363">
    <property type="entry name" value="DUF2835"/>
</dbReference>
<organism evidence="1 2">
    <name type="scientific">Motilimonas cestriensis</name>
    <dbReference type="NCBI Taxonomy" id="2742685"/>
    <lineage>
        <taxon>Bacteria</taxon>
        <taxon>Pseudomonadati</taxon>
        <taxon>Pseudomonadota</taxon>
        <taxon>Gammaproteobacteria</taxon>
        <taxon>Alteromonadales</taxon>
        <taxon>Alteromonadales genera incertae sedis</taxon>
        <taxon>Motilimonas</taxon>
    </lineage>
</organism>
<dbReference type="RefSeq" id="WP_233052442.1">
    <property type="nucleotide sequence ID" value="NZ_JAIMJA010000007.1"/>
</dbReference>
<reference evidence="1 2" key="1">
    <citation type="journal article" date="2022" name="Environ. Microbiol. Rep.">
        <title>Eco-phylogenetic analyses reveal divergent evolution of vitamin B12 metabolism in the marine bacterial family 'Psychromonadaceae'.</title>
        <authorList>
            <person name="Jin X."/>
            <person name="Yang Y."/>
            <person name="Cao H."/>
            <person name="Gao B."/>
            <person name="Zhao Z."/>
        </authorList>
    </citation>
    <scope>NUCLEOTIDE SEQUENCE [LARGE SCALE GENOMIC DNA]</scope>
    <source>
        <strain evidence="1 2">MKS20</strain>
    </source>
</reference>
<evidence type="ECO:0000313" key="2">
    <source>
        <dbReference type="Proteomes" id="UP001201273"/>
    </source>
</evidence>
<dbReference type="Proteomes" id="UP001201273">
    <property type="component" value="Unassembled WGS sequence"/>
</dbReference>
<sequence>MQEFHFSIHVTYQEFEALYRGSVRNVQVIADNGKSIRLPAVKFIPWLSQLGIRGRFKLTLTADNKFVALEKTA</sequence>
<accession>A0ABS8W9A1</accession>
<proteinExistence type="predicted"/>
<protein>
    <submittedName>
        <fullName evidence="1">DUF2835 domain-containing protein</fullName>
    </submittedName>
</protein>
<gene>
    <name evidence="1" type="ORF">K6Y31_08900</name>
</gene>
<name>A0ABS8W9A1_9GAMM</name>